<evidence type="ECO:0000313" key="11">
    <source>
        <dbReference type="Proteomes" id="UP000217076"/>
    </source>
</evidence>
<dbReference type="GO" id="GO:0016020">
    <property type="term" value="C:membrane"/>
    <property type="evidence" value="ECO:0007669"/>
    <property type="project" value="UniProtKB-SubCell"/>
</dbReference>
<name>A0A1G7U236_9PROT</name>
<evidence type="ECO:0000256" key="8">
    <source>
        <dbReference type="SAM" id="MobiDB-lite"/>
    </source>
</evidence>
<evidence type="ECO:0000256" key="2">
    <source>
        <dbReference type="ARBA" id="ARBA00004613"/>
    </source>
</evidence>
<protein>
    <submittedName>
        <fullName evidence="10">FecR protein</fullName>
    </submittedName>
</protein>
<dbReference type="SUPFAM" id="SSF51120">
    <property type="entry name" value="beta-Roll"/>
    <property type="match status" value="1"/>
</dbReference>
<dbReference type="InterPro" id="IPR001343">
    <property type="entry name" value="Hemolysn_Ca-bd"/>
</dbReference>
<evidence type="ECO:0000256" key="7">
    <source>
        <dbReference type="ARBA" id="ARBA00023136"/>
    </source>
</evidence>
<keyword evidence="3" id="KW-0964">Secreted</keyword>
<dbReference type="OrthoDB" id="5593939at2"/>
<evidence type="ECO:0000256" key="3">
    <source>
        <dbReference type="ARBA" id="ARBA00022525"/>
    </source>
</evidence>
<dbReference type="GO" id="GO:0005576">
    <property type="term" value="C:extracellular region"/>
    <property type="evidence" value="ECO:0007669"/>
    <property type="project" value="UniProtKB-SubCell"/>
</dbReference>
<dbReference type="Gene3D" id="2.150.10.10">
    <property type="entry name" value="Serralysin-like metalloprotease, C-terminal"/>
    <property type="match status" value="3"/>
</dbReference>
<feature type="compositionally biased region" description="Acidic residues" evidence="8">
    <location>
        <begin position="334"/>
        <end position="367"/>
    </location>
</feature>
<feature type="region of interest" description="Disordered" evidence="8">
    <location>
        <begin position="322"/>
        <end position="380"/>
    </location>
</feature>
<dbReference type="PRINTS" id="PR01488">
    <property type="entry name" value="RTXTOXINA"/>
</dbReference>
<keyword evidence="5" id="KW-0677">Repeat</keyword>
<organism evidence="10 11">
    <name type="scientific">Roseospirillum parvum</name>
    <dbReference type="NCBI Taxonomy" id="83401"/>
    <lineage>
        <taxon>Bacteria</taxon>
        <taxon>Pseudomonadati</taxon>
        <taxon>Pseudomonadota</taxon>
        <taxon>Alphaproteobacteria</taxon>
        <taxon>Rhodospirillales</taxon>
        <taxon>Rhodospirillaceae</taxon>
        <taxon>Roseospirillum</taxon>
    </lineage>
</organism>
<dbReference type="GO" id="GO:0090729">
    <property type="term" value="F:toxin activity"/>
    <property type="evidence" value="ECO:0007669"/>
    <property type="project" value="UniProtKB-KW"/>
</dbReference>
<dbReference type="STRING" id="83401.SAMN05421742_101182"/>
<dbReference type="EMBL" id="FNCV01000001">
    <property type="protein sequence ID" value="SDG41662.1"/>
    <property type="molecule type" value="Genomic_DNA"/>
</dbReference>
<evidence type="ECO:0000313" key="10">
    <source>
        <dbReference type="EMBL" id="SDG41662.1"/>
    </source>
</evidence>
<evidence type="ECO:0000256" key="4">
    <source>
        <dbReference type="ARBA" id="ARBA00022656"/>
    </source>
</evidence>
<evidence type="ECO:0000256" key="1">
    <source>
        <dbReference type="ARBA" id="ARBA00004370"/>
    </source>
</evidence>
<feature type="domain" description="FecR protein" evidence="9">
    <location>
        <begin position="153"/>
        <end position="240"/>
    </location>
</feature>
<dbReference type="InterPro" id="IPR003995">
    <property type="entry name" value="RTX_toxin_determinant-A"/>
</dbReference>
<dbReference type="Pfam" id="PF00353">
    <property type="entry name" value="HemolysinCabind"/>
    <property type="match status" value="4"/>
</dbReference>
<evidence type="ECO:0000259" key="9">
    <source>
        <dbReference type="Pfam" id="PF04773"/>
    </source>
</evidence>
<dbReference type="AlphaFoldDB" id="A0A1G7U236"/>
<dbReference type="InterPro" id="IPR050557">
    <property type="entry name" value="RTX_toxin/Mannuronan_C5-epim"/>
</dbReference>
<reference evidence="11" key="1">
    <citation type="submission" date="2016-10" db="EMBL/GenBank/DDBJ databases">
        <authorList>
            <person name="Varghese N."/>
            <person name="Submissions S."/>
        </authorList>
    </citation>
    <scope>NUCLEOTIDE SEQUENCE [LARGE SCALE GENOMIC DNA]</scope>
    <source>
        <strain evidence="11">930I</strain>
    </source>
</reference>
<feature type="region of interest" description="Disordered" evidence="8">
    <location>
        <begin position="425"/>
        <end position="444"/>
    </location>
</feature>
<dbReference type="PRINTS" id="PR00313">
    <property type="entry name" value="CABNDNGRPT"/>
</dbReference>
<sequence>MTHQAPFPDPGVTLDATSGESPPMQVVEASADGQVVLPDAATLLNGDYVKLGPDLLIVGPDGARCLVVDYFIGGDAADLTVPDGSAVLAGELAVRLAGGVAPGQLAQAGDAAQLAQAAPIGTVNSLGGTVTVVHADGTRETLNAGDPVFQGDLLETGPDGAVGIVFIDDSAFSLGSSGRMVLDEMVFDPASGQGSASIDMISGAFSFVSGQIARAGTDAMTIDTPVATIGIRGTSGDGEVSADPESGEPGLQLVLVAEADGSVGELIVIPLGGGAPQVINQALGALRIGAGGVEVFVMTAAEYQQVFGGSPVRQSLRQISDRAAPEGREQGGDGADDAGADNQDDDADGADGETDQDDAGEDTESGDGTDAQGPQTGDGTLTRSQAIALLQSMGFTAQDVAALTPAQQQALRARLEALAEQQESLNGGTASGGEANGGEDDDPVIEVPDQLSSLIDRVIQGTSGVDEIGDTSEITSPTIQVSNDDNLRDGISGMEGNDKAYGYGGDDYMAGGSGDDYLYGGDGDDHIHGDIPTGSDATEFENAGISFGGGVDGDDHIFGGTGNDVINGGGGNDVISGDDGNDTIDGGDGTDTITGGDGNDTIDGGVGSGDQIYGGAGNDRLSGGTDTVADTVEGGDGDDTIEVHAHDTVNGDADNDTFIVYARANIETGGNGEATIDGDSGTNTLQFNGLSGNAAGNNSIDMTGKSAGHLNNVAIWDLSPSSSMLDLVVDRDTIDNTTPADVLTIKGQSTQDVVYDMTGGTGSVTVTDDLGGTLTLEDSPKTLAVENNMTLRIWGDGVFDGTPQTTDETVTLDTPGGYDRLQIDLGGNGVISTSTYGDVLALEGGAFDLRDTPSGSIKGVETLKVATDGGSLKIDSDLIDALLSTATLSDLDSLTGTQTGIMIIGNSGGTQETLDLNDEYYNFGDISSELGPSYSVYSTDYVDPWSGSTIIVRHGDFNVIGDKGAGGS</sequence>
<keyword evidence="4" id="KW-0800">Toxin</keyword>
<proteinExistence type="predicted"/>
<dbReference type="PROSITE" id="PS00330">
    <property type="entry name" value="HEMOLYSIN_CALCIUM"/>
    <property type="match status" value="3"/>
</dbReference>
<dbReference type="Proteomes" id="UP000217076">
    <property type="component" value="Unassembled WGS sequence"/>
</dbReference>
<keyword evidence="11" id="KW-1185">Reference proteome</keyword>
<comment type="subcellular location">
    <subcellularLocation>
        <location evidence="1">Membrane</location>
    </subcellularLocation>
    <subcellularLocation>
        <location evidence="2">Secreted</location>
    </subcellularLocation>
</comment>
<dbReference type="InterPro" id="IPR011049">
    <property type="entry name" value="Serralysin-like_metalloprot_C"/>
</dbReference>
<feature type="compositionally biased region" description="Basic and acidic residues" evidence="8">
    <location>
        <begin position="322"/>
        <end position="331"/>
    </location>
</feature>
<keyword evidence="7" id="KW-0472">Membrane</keyword>
<keyword evidence="6" id="KW-0843">Virulence</keyword>
<gene>
    <name evidence="10" type="ORF">SAMN05421742_101182</name>
</gene>
<dbReference type="RefSeq" id="WP_092614053.1">
    <property type="nucleotide sequence ID" value="NZ_FNCV01000001.1"/>
</dbReference>
<dbReference type="PANTHER" id="PTHR38340">
    <property type="entry name" value="S-LAYER PROTEIN"/>
    <property type="match status" value="1"/>
</dbReference>
<evidence type="ECO:0000256" key="6">
    <source>
        <dbReference type="ARBA" id="ARBA00023026"/>
    </source>
</evidence>
<dbReference type="PANTHER" id="PTHR38340:SF1">
    <property type="entry name" value="S-LAYER PROTEIN"/>
    <property type="match status" value="1"/>
</dbReference>
<evidence type="ECO:0000256" key="5">
    <source>
        <dbReference type="ARBA" id="ARBA00022737"/>
    </source>
</evidence>
<dbReference type="InterPro" id="IPR006860">
    <property type="entry name" value="FecR"/>
</dbReference>
<dbReference type="InterPro" id="IPR018511">
    <property type="entry name" value="Hemolysin-typ_Ca-bd_CS"/>
</dbReference>
<accession>A0A1G7U236</accession>
<feature type="region of interest" description="Disordered" evidence="8">
    <location>
        <begin position="1"/>
        <end position="22"/>
    </location>
</feature>
<dbReference type="Pfam" id="PF04773">
    <property type="entry name" value="FecR"/>
    <property type="match status" value="1"/>
</dbReference>
<dbReference type="GO" id="GO:0005509">
    <property type="term" value="F:calcium ion binding"/>
    <property type="evidence" value="ECO:0007669"/>
    <property type="project" value="InterPro"/>
</dbReference>